<organism evidence="1">
    <name type="scientific">Arundo donax</name>
    <name type="common">Giant reed</name>
    <name type="synonym">Donax arundinaceus</name>
    <dbReference type="NCBI Taxonomy" id="35708"/>
    <lineage>
        <taxon>Eukaryota</taxon>
        <taxon>Viridiplantae</taxon>
        <taxon>Streptophyta</taxon>
        <taxon>Embryophyta</taxon>
        <taxon>Tracheophyta</taxon>
        <taxon>Spermatophyta</taxon>
        <taxon>Magnoliopsida</taxon>
        <taxon>Liliopsida</taxon>
        <taxon>Poales</taxon>
        <taxon>Poaceae</taxon>
        <taxon>PACMAD clade</taxon>
        <taxon>Arundinoideae</taxon>
        <taxon>Arundineae</taxon>
        <taxon>Arundo</taxon>
    </lineage>
</organism>
<evidence type="ECO:0000313" key="1">
    <source>
        <dbReference type="EMBL" id="JAD71568.1"/>
    </source>
</evidence>
<dbReference type="AlphaFoldDB" id="A0A0A9CAU0"/>
<protein>
    <submittedName>
        <fullName evidence="1">Uncharacterized protein</fullName>
    </submittedName>
</protein>
<proteinExistence type="predicted"/>
<reference evidence="1" key="2">
    <citation type="journal article" date="2015" name="Data Brief">
        <title>Shoot transcriptome of the giant reed, Arundo donax.</title>
        <authorList>
            <person name="Barrero R.A."/>
            <person name="Guerrero F.D."/>
            <person name="Moolhuijzen P."/>
            <person name="Goolsby J.A."/>
            <person name="Tidwell J."/>
            <person name="Bellgard S.E."/>
            <person name="Bellgard M.I."/>
        </authorList>
    </citation>
    <scope>NUCLEOTIDE SEQUENCE</scope>
    <source>
        <tissue evidence="1">Shoot tissue taken approximately 20 cm above the soil surface</tissue>
    </source>
</reference>
<accession>A0A0A9CAU0</accession>
<reference evidence="1" key="1">
    <citation type="submission" date="2014-09" db="EMBL/GenBank/DDBJ databases">
        <authorList>
            <person name="Magalhaes I.L.F."/>
            <person name="Oliveira U."/>
            <person name="Santos F.R."/>
            <person name="Vidigal T.H.D.A."/>
            <person name="Brescovit A.D."/>
            <person name="Santos A.J."/>
        </authorList>
    </citation>
    <scope>NUCLEOTIDE SEQUENCE</scope>
    <source>
        <tissue evidence="1">Shoot tissue taken approximately 20 cm above the soil surface</tissue>
    </source>
</reference>
<name>A0A0A9CAU0_ARUDO</name>
<sequence length="20" mass="2415">MPTSSAPSWWLKLMLIRSYF</sequence>
<dbReference type="EMBL" id="GBRH01226327">
    <property type="protein sequence ID" value="JAD71568.1"/>
    <property type="molecule type" value="Transcribed_RNA"/>
</dbReference>